<keyword evidence="2" id="KW-1185">Reference proteome</keyword>
<dbReference type="Proteomes" id="UP000823405">
    <property type="component" value="Unassembled WGS sequence"/>
</dbReference>
<evidence type="ECO:0000313" key="1">
    <source>
        <dbReference type="EMBL" id="KAG0274799.1"/>
    </source>
</evidence>
<gene>
    <name evidence="1" type="ORF">BGZ97_010438</name>
</gene>
<dbReference type="AlphaFoldDB" id="A0A9P6QKM0"/>
<evidence type="ECO:0000313" key="2">
    <source>
        <dbReference type="Proteomes" id="UP000823405"/>
    </source>
</evidence>
<protein>
    <submittedName>
        <fullName evidence="1">Uncharacterized protein</fullName>
    </submittedName>
</protein>
<organism evidence="1 2">
    <name type="scientific">Linnemannia gamsii</name>
    <dbReference type="NCBI Taxonomy" id="64522"/>
    <lineage>
        <taxon>Eukaryota</taxon>
        <taxon>Fungi</taxon>
        <taxon>Fungi incertae sedis</taxon>
        <taxon>Mucoromycota</taxon>
        <taxon>Mortierellomycotina</taxon>
        <taxon>Mortierellomycetes</taxon>
        <taxon>Mortierellales</taxon>
        <taxon>Mortierellaceae</taxon>
        <taxon>Linnemannia</taxon>
    </lineage>
</organism>
<accession>A0A9P6QKM0</accession>
<comment type="caution">
    <text evidence="1">The sequence shown here is derived from an EMBL/GenBank/DDBJ whole genome shotgun (WGS) entry which is preliminary data.</text>
</comment>
<reference evidence="1" key="1">
    <citation type="journal article" date="2020" name="Fungal Divers.">
        <title>Resolving the Mortierellaceae phylogeny through synthesis of multi-gene phylogenetics and phylogenomics.</title>
        <authorList>
            <person name="Vandepol N."/>
            <person name="Liber J."/>
            <person name="Desiro A."/>
            <person name="Na H."/>
            <person name="Kennedy M."/>
            <person name="Barry K."/>
            <person name="Grigoriev I.V."/>
            <person name="Miller A.N."/>
            <person name="O'Donnell K."/>
            <person name="Stajich J.E."/>
            <person name="Bonito G."/>
        </authorList>
    </citation>
    <scope>NUCLEOTIDE SEQUENCE</scope>
    <source>
        <strain evidence="1">NVP60</strain>
    </source>
</reference>
<proteinExistence type="predicted"/>
<name>A0A9P6QKM0_9FUNG</name>
<dbReference type="EMBL" id="JAAAIN010005384">
    <property type="protein sequence ID" value="KAG0274799.1"/>
    <property type="molecule type" value="Genomic_DNA"/>
</dbReference>
<sequence>MPKCLSCQRAHHRDKYVIHASVSNMRHTTSGLRGATGVVYFHDGTHINWHDASITKDVAGSRRAVALFRTWLATKMHD</sequence>